<feature type="domain" description="FHA" evidence="2">
    <location>
        <begin position="41"/>
        <end position="83"/>
    </location>
</feature>
<dbReference type="Pfam" id="PF16697">
    <property type="entry name" value="Yop-YscD_cpl"/>
    <property type="match status" value="1"/>
</dbReference>
<dbReference type="InterPro" id="IPR032030">
    <property type="entry name" value="YscD_cytoplasmic_dom"/>
</dbReference>
<sequence>MSDPLIARFADACGALGPLKLRVDLVGGGVLAEGAVDQPFTLVGRDDACDVTLSDSDINPRHAWLQVLAGRVYVVDLGSRSGVVWPGGARGSGWLDHGPGAKLGPFSLRLGAITAPAPAAPPSGYNPLAADPNTLNRPLTTLEFRNGKRARDRWTVNRLLTLVGRSPECKIHLTADDISPYHCGLVLTVDGLWVVDLSGRGVVVNGERMRVAPLPHGAELWVGRFLIGCQTQPGPQPTPPPGTRPVGRGVPPHGRAGAEDEVELGAAPDLTADLPASHIMADAFRGAALGGPASNPILVTGGTGTHPVGGSNGSAIGALDPAGGATVGLGATLRQMADLHDRGADAFAQWLALLPRLLEQVEHGHRPVVLHELNRIQGLTTEIAALQGEASRRALEGAAAPTHDSDPALDRLRALHQERAARWEALASLFTTG</sequence>
<evidence type="ECO:0000313" key="3">
    <source>
        <dbReference type="EMBL" id="MDY3561495.1"/>
    </source>
</evidence>
<evidence type="ECO:0000259" key="2">
    <source>
        <dbReference type="PROSITE" id="PS50006"/>
    </source>
</evidence>
<comment type="caution">
    <text evidence="3">The sequence shown here is derived from an EMBL/GenBank/DDBJ whole genome shotgun (WGS) entry which is preliminary data.</text>
</comment>
<reference evidence="4" key="1">
    <citation type="journal article" date="2023" name="Mar. Drugs">
        <title>Gemmata algarum, a Novel Planctomycete Isolated from an Algal Mat, Displays Antimicrobial Activity.</title>
        <authorList>
            <person name="Kumar G."/>
            <person name="Kallscheuer N."/>
            <person name="Kashif M."/>
            <person name="Ahamad S."/>
            <person name="Jagadeeshwari U."/>
            <person name="Pannikurungottu S."/>
            <person name="Haufschild T."/>
            <person name="Kabuu M."/>
            <person name="Sasikala C."/>
            <person name="Jogler C."/>
            <person name="Ramana C."/>
        </authorList>
    </citation>
    <scope>NUCLEOTIDE SEQUENCE [LARGE SCALE GENOMIC DNA]</scope>
    <source>
        <strain evidence="4">JC673</strain>
    </source>
</reference>
<dbReference type="InterPro" id="IPR050923">
    <property type="entry name" value="Cell_Proc_Reg/RNA_Proc"/>
</dbReference>
<feature type="compositionally biased region" description="Pro residues" evidence="1">
    <location>
        <begin position="234"/>
        <end position="243"/>
    </location>
</feature>
<protein>
    <submittedName>
        <fullName evidence="3">FHA domain-containing protein</fullName>
    </submittedName>
</protein>
<feature type="region of interest" description="Disordered" evidence="1">
    <location>
        <begin position="232"/>
        <end position="257"/>
    </location>
</feature>
<dbReference type="RefSeq" id="WP_320687903.1">
    <property type="nucleotide sequence ID" value="NZ_JAXBLV010000195.1"/>
</dbReference>
<dbReference type="InterPro" id="IPR008984">
    <property type="entry name" value="SMAD_FHA_dom_sf"/>
</dbReference>
<proteinExistence type="predicted"/>
<dbReference type="Pfam" id="PF00498">
    <property type="entry name" value="FHA"/>
    <property type="match status" value="1"/>
</dbReference>
<evidence type="ECO:0000256" key="1">
    <source>
        <dbReference type="SAM" id="MobiDB-lite"/>
    </source>
</evidence>
<dbReference type="PANTHER" id="PTHR23308">
    <property type="entry name" value="NUCLEAR INHIBITOR OF PROTEIN PHOSPHATASE-1"/>
    <property type="match status" value="1"/>
</dbReference>
<organism evidence="3 4">
    <name type="scientific">Gemmata algarum</name>
    <dbReference type="NCBI Taxonomy" id="2975278"/>
    <lineage>
        <taxon>Bacteria</taxon>
        <taxon>Pseudomonadati</taxon>
        <taxon>Planctomycetota</taxon>
        <taxon>Planctomycetia</taxon>
        <taxon>Gemmatales</taxon>
        <taxon>Gemmataceae</taxon>
        <taxon>Gemmata</taxon>
    </lineage>
</organism>
<name>A0ABU5F440_9BACT</name>
<gene>
    <name evidence="3" type="ORF">R5W23_002773</name>
</gene>
<dbReference type="EMBL" id="JAXBLV010000195">
    <property type="protein sequence ID" value="MDY3561495.1"/>
    <property type="molecule type" value="Genomic_DNA"/>
</dbReference>
<dbReference type="CDD" id="cd00060">
    <property type="entry name" value="FHA"/>
    <property type="match status" value="2"/>
</dbReference>
<evidence type="ECO:0000313" key="4">
    <source>
        <dbReference type="Proteomes" id="UP001272242"/>
    </source>
</evidence>
<dbReference type="Gene3D" id="2.60.200.20">
    <property type="match status" value="2"/>
</dbReference>
<keyword evidence="4" id="KW-1185">Reference proteome</keyword>
<feature type="domain" description="FHA" evidence="2">
    <location>
        <begin position="161"/>
        <end position="209"/>
    </location>
</feature>
<dbReference type="SUPFAM" id="SSF49879">
    <property type="entry name" value="SMAD/FHA domain"/>
    <property type="match status" value="2"/>
</dbReference>
<dbReference type="Proteomes" id="UP001272242">
    <property type="component" value="Unassembled WGS sequence"/>
</dbReference>
<accession>A0ABU5F440</accession>
<dbReference type="InterPro" id="IPR000253">
    <property type="entry name" value="FHA_dom"/>
</dbReference>
<dbReference type="SMART" id="SM00240">
    <property type="entry name" value="FHA"/>
    <property type="match status" value="2"/>
</dbReference>
<dbReference type="PROSITE" id="PS50006">
    <property type="entry name" value="FHA_DOMAIN"/>
    <property type="match status" value="2"/>
</dbReference>